<feature type="signal peptide" evidence="1">
    <location>
        <begin position="1"/>
        <end position="24"/>
    </location>
</feature>
<organism evidence="2 3">
    <name type="scientific">Coleofasciculus chthonoplastes PCC 7420</name>
    <dbReference type="NCBI Taxonomy" id="118168"/>
    <lineage>
        <taxon>Bacteria</taxon>
        <taxon>Bacillati</taxon>
        <taxon>Cyanobacteriota</taxon>
        <taxon>Cyanophyceae</taxon>
        <taxon>Coleofasciculales</taxon>
        <taxon>Coleofasciculaceae</taxon>
        <taxon>Coleofasciculus</taxon>
    </lineage>
</organism>
<name>B4VX99_9CYAN</name>
<dbReference type="Proteomes" id="UP000003835">
    <property type="component" value="Unassembled WGS sequence"/>
</dbReference>
<evidence type="ECO:0000256" key="1">
    <source>
        <dbReference type="SAM" id="SignalP"/>
    </source>
</evidence>
<dbReference type="RefSeq" id="WP_006103140.1">
    <property type="nucleotide sequence ID" value="NZ_DS989857.1"/>
</dbReference>
<keyword evidence="3" id="KW-1185">Reference proteome</keyword>
<keyword evidence="1" id="KW-0732">Signal</keyword>
<evidence type="ECO:0000313" key="2">
    <source>
        <dbReference type="EMBL" id="EDX73455.1"/>
    </source>
</evidence>
<dbReference type="OrthoDB" id="467532at2"/>
<evidence type="ECO:0000313" key="3">
    <source>
        <dbReference type="Proteomes" id="UP000003835"/>
    </source>
</evidence>
<accession>B4VX99</accession>
<dbReference type="EMBL" id="DS989857">
    <property type="protein sequence ID" value="EDX73455.1"/>
    <property type="molecule type" value="Genomic_DNA"/>
</dbReference>
<dbReference type="eggNOG" id="ENOG5033IBD">
    <property type="taxonomic scope" value="Bacteria"/>
</dbReference>
<sequence>MRRHTLVVLSITTAVFGLVPLAQAQSDSPFSANDNSVTLSGESLRTVQRRSLSKDYRSFFNTNSPIAPDAAGVNSTDSSFAISDRLRIVVGDTLNSGDPLDLFPAVGEEGDVQRLKLQVPLRE</sequence>
<dbReference type="AlphaFoldDB" id="B4VX99"/>
<protein>
    <submittedName>
        <fullName evidence="2">Uncharacterized protein</fullName>
    </submittedName>
</protein>
<feature type="chain" id="PRO_5002827660" evidence="1">
    <location>
        <begin position="25"/>
        <end position="123"/>
    </location>
</feature>
<proteinExistence type="predicted"/>
<dbReference type="HOGENOM" id="CLU_2001263_0_0_3"/>
<reference evidence="2 3" key="1">
    <citation type="submission" date="2008-07" db="EMBL/GenBank/DDBJ databases">
        <authorList>
            <person name="Tandeau de Marsac N."/>
            <person name="Ferriera S."/>
            <person name="Johnson J."/>
            <person name="Kravitz S."/>
            <person name="Beeson K."/>
            <person name="Sutton G."/>
            <person name="Rogers Y.-H."/>
            <person name="Friedman R."/>
            <person name="Frazier M."/>
            <person name="Venter J.C."/>
        </authorList>
    </citation>
    <scope>NUCLEOTIDE SEQUENCE [LARGE SCALE GENOMIC DNA]</scope>
    <source>
        <strain evidence="2 3">PCC 7420</strain>
    </source>
</reference>
<gene>
    <name evidence="2" type="ORF">MC7420_3629</name>
</gene>